<keyword evidence="1" id="KW-0472">Membrane</keyword>
<feature type="transmembrane region" description="Helical" evidence="1">
    <location>
        <begin position="184"/>
        <end position="201"/>
    </location>
</feature>
<dbReference type="Pfam" id="PF03703">
    <property type="entry name" value="bPH_2"/>
    <property type="match status" value="2"/>
</dbReference>
<dbReference type="RefSeq" id="WP_289215316.1">
    <property type="nucleotide sequence ID" value="NZ_JAPVRC010000002.1"/>
</dbReference>
<feature type="domain" description="YdbS-like PH" evidence="2">
    <location>
        <begin position="80"/>
        <end position="138"/>
    </location>
</feature>
<gene>
    <name evidence="3" type="ORF">ACFQMN_16815</name>
</gene>
<organism evidence="3 4">
    <name type="scientific">Halobacillus campisalis</name>
    <dbReference type="NCBI Taxonomy" id="435909"/>
    <lineage>
        <taxon>Bacteria</taxon>
        <taxon>Bacillati</taxon>
        <taxon>Bacillota</taxon>
        <taxon>Bacilli</taxon>
        <taxon>Bacillales</taxon>
        <taxon>Bacillaceae</taxon>
        <taxon>Halobacillus</taxon>
    </lineage>
</organism>
<feature type="transmembrane region" description="Helical" evidence="1">
    <location>
        <begin position="213"/>
        <end position="231"/>
    </location>
</feature>
<proteinExistence type="predicted"/>
<dbReference type="Proteomes" id="UP001596494">
    <property type="component" value="Unassembled WGS sequence"/>
</dbReference>
<comment type="caution">
    <text evidence="3">The sequence shown here is derived from an EMBL/GenBank/DDBJ whole genome shotgun (WGS) entry which is preliminary data.</text>
</comment>
<keyword evidence="4" id="KW-1185">Reference proteome</keyword>
<dbReference type="PANTHER" id="PTHR34473:SF2">
    <property type="entry name" value="UPF0699 TRANSMEMBRANE PROTEIN YDBT"/>
    <property type="match status" value="1"/>
</dbReference>
<protein>
    <submittedName>
        <fullName evidence="3">PH domain-containing protein</fullName>
    </submittedName>
</protein>
<accession>A0ABW2K9Q2</accession>
<evidence type="ECO:0000313" key="3">
    <source>
        <dbReference type="EMBL" id="MFC7322527.1"/>
    </source>
</evidence>
<keyword evidence="1" id="KW-1133">Transmembrane helix</keyword>
<feature type="transmembrane region" description="Helical" evidence="1">
    <location>
        <begin position="53"/>
        <end position="73"/>
    </location>
</feature>
<evidence type="ECO:0000256" key="1">
    <source>
        <dbReference type="SAM" id="Phobius"/>
    </source>
</evidence>
<feature type="transmembrane region" description="Helical" evidence="1">
    <location>
        <begin position="12"/>
        <end position="33"/>
    </location>
</feature>
<reference evidence="4" key="1">
    <citation type="journal article" date="2019" name="Int. J. Syst. Evol. Microbiol.">
        <title>The Global Catalogue of Microorganisms (GCM) 10K type strain sequencing project: providing services to taxonomists for standard genome sequencing and annotation.</title>
        <authorList>
            <consortium name="The Broad Institute Genomics Platform"/>
            <consortium name="The Broad Institute Genome Sequencing Center for Infectious Disease"/>
            <person name="Wu L."/>
            <person name="Ma J."/>
        </authorList>
    </citation>
    <scope>NUCLEOTIDE SEQUENCE [LARGE SCALE GENOMIC DNA]</scope>
    <source>
        <strain evidence="4">CCUG 73951</strain>
    </source>
</reference>
<feature type="domain" description="YdbS-like PH" evidence="2">
    <location>
        <begin position="233"/>
        <end position="308"/>
    </location>
</feature>
<dbReference type="PANTHER" id="PTHR34473">
    <property type="entry name" value="UPF0699 TRANSMEMBRANE PROTEIN YDBS"/>
    <property type="match status" value="1"/>
</dbReference>
<keyword evidence="1" id="KW-0812">Transmembrane</keyword>
<sequence>MVNFRAGFKDILKASFVSFSFLLFIPFALSIISKLNDWDRQVLDYLLNHEFSWGQLILFALVVLIGGTVFGVVKTYSKYGNYEITSDQFYIYISKGGSHKSSLSIPKGKVQGIEVTQTISKRITRTAKVYLMVTGTSPSEVESYQLFPFLPLNRIRTLIPELIPQYRIAWPQIRLPKRGGLSRIVHPFCLGGVLTVGLFLWEPVPYGIVQPWWVYSILFFFVVVSAKWISFSRTRYNLDTEFLQLRTGILHNYFVMVKSGKITEMQMTRNLLQKYLGLGTIQSKNRSMKPKVLKGLTIEESRRIYHWYERHHAYKNS</sequence>
<evidence type="ECO:0000259" key="2">
    <source>
        <dbReference type="Pfam" id="PF03703"/>
    </source>
</evidence>
<dbReference type="InterPro" id="IPR005182">
    <property type="entry name" value="YdbS-like_PH"/>
</dbReference>
<dbReference type="EMBL" id="JBHTBY010000017">
    <property type="protein sequence ID" value="MFC7322527.1"/>
    <property type="molecule type" value="Genomic_DNA"/>
</dbReference>
<evidence type="ECO:0000313" key="4">
    <source>
        <dbReference type="Proteomes" id="UP001596494"/>
    </source>
</evidence>
<name>A0ABW2K9Q2_9BACI</name>